<dbReference type="PANTHER" id="PTHR24148">
    <property type="entry name" value="ANKYRIN REPEAT DOMAIN-CONTAINING PROTEIN 39 HOMOLOG-RELATED"/>
    <property type="match status" value="1"/>
</dbReference>
<dbReference type="PANTHER" id="PTHR24148:SF64">
    <property type="entry name" value="HETEROKARYON INCOMPATIBILITY DOMAIN-CONTAINING PROTEIN"/>
    <property type="match status" value="1"/>
</dbReference>
<evidence type="ECO:0000259" key="1">
    <source>
        <dbReference type="Pfam" id="PF06985"/>
    </source>
</evidence>
<evidence type="ECO:0000313" key="2">
    <source>
        <dbReference type="EMBL" id="KAJ9656450.1"/>
    </source>
</evidence>
<dbReference type="Pfam" id="PF06985">
    <property type="entry name" value="HET"/>
    <property type="match status" value="1"/>
</dbReference>
<accession>A0ABQ9NGQ8</accession>
<proteinExistence type="predicted"/>
<gene>
    <name evidence="2" type="ORF">H2201_008541</name>
</gene>
<organism evidence="2 3">
    <name type="scientific">Coniosporium apollinis</name>
    <dbReference type="NCBI Taxonomy" id="61459"/>
    <lineage>
        <taxon>Eukaryota</taxon>
        <taxon>Fungi</taxon>
        <taxon>Dikarya</taxon>
        <taxon>Ascomycota</taxon>
        <taxon>Pezizomycotina</taxon>
        <taxon>Dothideomycetes</taxon>
        <taxon>Dothideomycetes incertae sedis</taxon>
        <taxon>Coniosporium</taxon>
    </lineage>
</organism>
<dbReference type="InterPro" id="IPR010730">
    <property type="entry name" value="HET"/>
</dbReference>
<dbReference type="Pfam" id="PF26639">
    <property type="entry name" value="Het-6_barrel"/>
    <property type="match status" value="1"/>
</dbReference>
<dbReference type="InterPro" id="IPR052895">
    <property type="entry name" value="HetReg/Transcr_Mod"/>
</dbReference>
<sequence>MKYDLLLPSRRQIRLLTLQASKKFKDPIQCSLHTVSLYDEPEFWALSYVWGNPFVTVDITVDGSSVEVTTNLASALRHIRCAFGQVILWVDAVCINQKDDEEKSNQVQMMGTIYTKATKVIGWLGPEADNSRLALSTLRGISRAKMDYILSMCAAGRWDDVAQATGADGERNHLGWLREAPQLGPKFWWGGNLRSLRLLVKRGDWKHLAWTLYPRFAELSPAWKAIRHFFQRDYWIRIWILQEFVLATNLVLMCGHDILESEAIESISQILNLLHLCELGQHPQWMDSGAFSALSNDTTWKPAYMTVMLRSQPNTERQLRHLVADFQVLEATNPRDRIYALLGLAVDTIEPKYGKSVVEVYSEFATKWIMEDRDTSILAHAELSGYRERKILRKRPDLPSWVPDWESAAGEMGKLFRFGSRLQHGKGSMDELERYRASLDRPCTWRVSDDGKILFAPGLRFDVISSLGPDLSLGGRDRFREYFLQYSQFGDRNYPTGISKAEALFRLYLLDIDLFTHERLDRRSRTYAQLAYGFVYGIIAQSDEEPTLSQVEAAVASATELSASYLEDAVEGAAVYTTMFATLLGTTDRLDAAHDAARETLQLDLVNSAEDANNLLKMQHGMMGWINRRSVFQTEKGYLGIGPQDMQSGDIVTVLEGCNMPAVLRRVDSDYVFLGLCFVLGLMDGEAFSVLEEGGAVVEEFAIR</sequence>
<dbReference type="EMBL" id="JAPDRL010000125">
    <property type="protein sequence ID" value="KAJ9656450.1"/>
    <property type="molecule type" value="Genomic_DNA"/>
</dbReference>
<name>A0ABQ9NGQ8_9PEZI</name>
<reference evidence="2" key="1">
    <citation type="submission" date="2022-10" db="EMBL/GenBank/DDBJ databases">
        <title>Culturing micro-colonial fungi from biological soil crusts in the Mojave desert and describing Neophaeococcomyces mojavensis, and introducing the new genera and species Taxawa tesnikishii.</title>
        <authorList>
            <person name="Kurbessoian T."/>
            <person name="Stajich J.E."/>
        </authorList>
    </citation>
    <scope>NUCLEOTIDE SEQUENCE</scope>
    <source>
        <strain evidence="2">TK_1</strain>
    </source>
</reference>
<comment type="caution">
    <text evidence="2">The sequence shown here is derived from an EMBL/GenBank/DDBJ whole genome shotgun (WGS) entry which is preliminary data.</text>
</comment>
<feature type="domain" description="Heterokaryon incompatibility" evidence="1">
    <location>
        <begin position="44"/>
        <end position="243"/>
    </location>
</feature>
<keyword evidence="3" id="KW-1185">Reference proteome</keyword>
<evidence type="ECO:0000313" key="3">
    <source>
        <dbReference type="Proteomes" id="UP001172684"/>
    </source>
</evidence>
<protein>
    <recommendedName>
        <fullName evidence="1">Heterokaryon incompatibility domain-containing protein</fullName>
    </recommendedName>
</protein>
<dbReference type="Proteomes" id="UP001172684">
    <property type="component" value="Unassembled WGS sequence"/>
</dbReference>